<dbReference type="CDD" id="cd00586">
    <property type="entry name" value="4HBT"/>
    <property type="match status" value="1"/>
</dbReference>
<dbReference type="KEGG" id="sgv:B1H19_02235"/>
<dbReference type="Pfam" id="PF13279">
    <property type="entry name" value="4HBT_2"/>
    <property type="match status" value="1"/>
</dbReference>
<reference evidence="1 2" key="1">
    <citation type="submission" date="2017-04" db="EMBL/GenBank/DDBJ databases">
        <title>Complete Genome Sequence of Streptomyces gilvosporeus F607, a Capable Producer of Natamycin.</title>
        <authorList>
            <person name="Zong G."/>
            <person name="Zhong C."/>
            <person name="Fu J."/>
            <person name="Qin R."/>
            <person name="Cao G."/>
        </authorList>
    </citation>
    <scope>NUCLEOTIDE SEQUENCE [LARGE SCALE GENOMIC DNA]</scope>
    <source>
        <strain evidence="1 2">F607</strain>
    </source>
</reference>
<accession>A0A1V0TJS9</accession>
<dbReference type="SUPFAM" id="SSF54637">
    <property type="entry name" value="Thioesterase/thiol ester dehydrase-isomerase"/>
    <property type="match status" value="1"/>
</dbReference>
<dbReference type="STRING" id="553510.B1H19_02235"/>
<dbReference type="Proteomes" id="UP000192726">
    <property type="component" value="Chromosome"/>
</dbReference>
<dbReference type="OrthoDB" id="513711at2"/>
<dbReference type="RefSeq" id="WP_083102584.1">
    <property type="nucleotide sequence ID" value="NZ_CP020569.1"/>
</dbReference>
<gene>
    <name evidence="1" type="ORF">B1H19_02235</name>
</gene>
<dbReference type="InterPro" id="IPR029069">
    <property type="entry name" value="HotDog_dom_sf"/>
</dbReference>
<dbReference type="Gene3D" id="3.10.129.10">
    <property type="entry name" value="Hotdog Thioesterase"/>
    <property type="match status" value="1"/>
</dbReference>
<proteinExistence type="predicted"/>
<evidence type="ECO:0008006" key="3">
    <source>
        <dbReference type="Google" id="ProtNLM"/>
    </source>
</evidence>
<dbReference type="AlphaFoldDB" id="A0A1V0TJS9"/>
<evidence type="ECO:0000313" key="2">
    <source>
        <dbReference type="Proteomes" id="UP000192726"/>
    </source>
</evidence>
<dbReference type="EMBL" id="CP020569">
    <property type="protein sequence ID" value="ARF53153.1"/>
    <property type="molecule type" value="Genomic_DNA"/>
</dbReference>
<sequence>MTRTFDIELVATTGDTNMVGNVYFATFIKWQGLCRELCLAKHAPSFLQRLDGDISALTESTSCKYLDELWVGDRVSVRMSIPWIRLHLMPLKFAYFRIDENGEKLVAQGEQMIACMRRNGREFQPGPWPAEMLALGEYMGSDIRRAFTT</sequence>
<organism evidence="1 2">
    <name type="scientific">Streptomyces gilvosporeus</name>
    <dbReference type="NCBI Taxonomy" id="553510"/>
    <lineage>
        <taxon>Bacteria</taxon>
        <taxon>Bacillati</taxon>
        <taxon>Actinomycetota</taxon>
        <taxon>Actinomycetes</taxon>
        <taxon>Kitasatosporales</taxon>
        <taxon>Streptomycetaceae</taxon>
        <taxon>Streptomyces</taxon>
    </lineage>
</organism>
<evidence type="ECO:0000313" key="1">
    <source>
        <dbReference type="EMBL" id="ARF53153.1"/>
    </source>
</evidence>
<name>A0A1V0TJS9_9ACTN</name>
<protein>
    <recommendedName>
        <fullName evidence="3">4-hydroxybenzoyl-CoA thioesterase</fullName>
    </recommendedName>
</protein>
<keyword evidence="2" id="KW-1185">Reference proteome</keyword>